<dbReference type="KEGG" id="bqy:MUS_1733"/>
<dbReference type="InterPro" id="IPR037147">
    <property type="entry name" value="Ribosomal_bL28_sf"/>
</dbReference>
<name>I2C508_BACAY</name>
<dbReference type="PANTHER" id="PTHR39080">
    <property type="entry name" value="50S RIBOSOMAL PROTEIN L28"/>
    <property type="match status" value="1"/>
</dbReference>
<dbReference type="GO" id="GO:1990904">
    <property type="term" value="C:ribonucleoprotein complex"/>
    <property type="evidence" value="ECO:0007669"/>
    <property type="project" value="UniProtKB-KW"/>
</dbReference>
<reference evidence="6 7" key="1">
    <citation type="journal article" date="2012" name="J. Biotechnol.">
        <title>Genome sequence of the plant growth promoting strain Bacillus amyloliquefaciens subsp. plantarum B9601-Y2 and expression of mersacidin and other secondary metabolites.</title>
        <authorList>
            <person name="He P."/>
            <person name="Hao K."/>
            <person name="Blom J."/>
            <person name="Ruckert C."/>
            <person name="Vater J."/>
            <person name="Mao Z."/>
            <person name="Wu Y."/>
            <person name="Hou M."/>
            <person name="He P."/>
            <person name="He Y."/>
            <person name="Borriss R."/>
        </authorList>
    </citation>
    <scope>NUCLEOTIDE SEQUENCE [LARGE SCALE GENOMIC DNA]</scope>
    <source>
        <strain evidence="6">Y2</strain>
    </source>
</reference>
<dbReference type="NCBIfam" id="TIGR00009">
    <property type="entry name" value="L28"/>
    <property type="match status" value="1"/>
</dbReference>
<evidence type="ECO:0000256" key="5">
    <source>
        <dbReference type="HAMAP-Rule" id="MF_00373"/>
    </source>
</evidence>
<evidence type="ECO:0000256" key="3">
    <source>
        <dbReference type="ARBA" id="ARBA00023274"/>
    </source>
</evidence>
<dbReference type="HAMAP" id="MF_00373">
    <property type="entry name" value="Ribosomal_bL28"/>
    <property type="match status" value="1"/>
</dbReference>
<proteinExistence type="inferred from homology"/>
<dbReference type="InterPro" id="IPR034704">
    <property type="entry name" value="Ribosomal_bL28/bL31-like_sf"/>
</dbReference>
<dbReference type="PATRIC" id="fig|1126211.3.peg.1654"/>
<protein>
    <recommendedName>
        <fullName evidence="4 5">Large ribosomal subunit protein bL28</fullName>
    </recommendedName>
</protein>
<evidence type="ECO:0000313" key="6">
    <source>
        <dbReference type="EMBL" id="AFJ61732.1"/>
    </source>
</evidence>
<sequence length="133" mass="14923">MYPIMKRKDTDSGLQRGNVIGFTCQVIFLESKGNNSCKRFLAVVNYLKYCITKASEKLCLKRCFAQLGGKQMARKCFITGKKTKAGNNRSHAMNASKRTWGANLQKVRILVDGKPKKVYVSARALKSGKVERV</sequence>
<dbReference type="Pfam" id="PF00830">
    <property type="entry name" value="Ribosomal_L28"/>
    <property type="match status" value="1"/>
</dbReference>
<evidence type="ECO:0000256" key="1">
    <source>
        <dbReference type="ARBA" id="ARBA00008760"/>
    </source>
</evidence>
<dbReference type="GO" id="GO:0003735">
    <property type="term" value="F:structural constituent of ribosome"/>
    <property type="evidence" value="ECO:0007669"/>
    <property type="project" value="InterPro"/>
</dbReference>
<organism evidence="6 7">
    <name type="scientific">Bacillus amyloliquefaciens (strain Y2)</name>
    <name type="common">Bacillus amyloliquefaciens subsp. plantarum (strain B9601-Y2)</name>
    <dbReference type="NCBI Taxonomy" id="1155777"/>
    <lineage>
        <taxon>Bacteria</taxon>
        <taxon>Bacillati</taxon>
        <taxon>Bacillota</taxon>
        <taxon>Bacilli</taxon>
        <taxon>Bacillales</taxon>
        <taxon>Bacillaceae</taxon>
        <taxon>Bacillus</taxon>
        <taxon>Bacillus amyloliquefaciens group</taxon>
    </lineage>
</organism>
<dbReference type="EMBL" id="CP003332">
    <property type="protein sequence ID" value="AFJ61732.1"/>
    <property type="molecule type" value="Genomic_DNA"/>
</dbReference>
<dbReference type="GO" id="GO:0005840">
    <property type="term" value="C:ribosome"/>
    <property type="evidence" value="ECO:0007669"/>
    <property type="project" value="UniProtKB-KW"/>
</dbReference>
<gene>
    <name evidence="5 6" type="primary">rpmB</name>
    <name evidence="6" type="ORF">MUS_1733</name>
</gene>
<dbReference type="InterPro" id="IPR001383">
    <property type="entry name" value="Ribosomal_bL28_bact-type"/>
</dbReference>
<dbReference type="AlphaFoldDB" id="I2C508"/>
<keyword evidence="3 5" id="KW-0687">Ribonucleoprotein</keyword>
<accession>I2C508</accession>
<dbReference type="InterPro" id="IPR026569">
    <property type="entry name" value="Ribosomal_bL28"/>
</dbReference>
<dbReference type="SUPFAM" id="SSF143800">
    <property type="entry name" value="L28p-like"/>
    <property type="match status" value="1"/>
</dbReference>
<evidence type="ECO:0000256" key="4">
    <source>
        <dbReference type="ARBA" id="ARBA00035174"/>
    </source>
</evidence>
<dbReference type="InterPro" id="IPR050096">
    <property type="entry name" value="Bacterial_rp_bL28"/>
</dbReference>
<dbReference type="GO" id="GO:0006412">
    <property type="term" value="P:translation"/>
    <property type="evidence" value="ECO:0007669"/>
    <property type="project" value="UniProtKB-UniRule"/>
</dbReference>
<comment type="similarity">
    <text evidence="1 5">Belongs to the bacterial ribosomal protein bL28 family.</text>
</comment>
<evidence type="ECO:0000256" key="2">
    <source>
        <dbReference type="ARBA" id="ARBA00022980"/>
    </source>
</evidence>
<dbReference type="Gene3D" id="2.30.170.40">
    <property type="entry name" value="Ribosomal protein L28/L24"/>
    <property type="match status" value="1"/>
</dbReference>
<evidence type="ECO:0000313" key="7">
    <source>
        <dbReference type="Proteomes" id="UP000002878"/>
    </source>
</evidence>
<dbReference type="Proteomes" id="UP000002878">
    <property type="component" value="Chromosome"/>
</dbReference>
<keyword evidence="2 5" id="KW-0689">Ribosomal protein</keyword>
<dbReference type="HOGENOM" id="CLU_1902390_0_0_9"/>
<dbReference type="PANTHER" id="PTHR39080:SF1">
    <property type="entry name" value="LARGE RIBOSOMAL SUBUNIT PROTEIN BL28A"/>
    <property type="match status" value="1"/>
</dbReference>